<dbReference type="OMA" id="HNIHIVE"/>
<keyword evidence="5 18" id="KW-0812">Transmembrane</keyword>
<dbReference type="PROSITE" id="PS00107">
    <property type="entry name" value="PROTEIN_KINASE_ATP"/>
    <property type="match status" value="1"/>
</dbReference>
<dbReference type="GO" id="GO:0005524">
    <property type="term" value="F:ATP binding"/>
    <property type="evidence" value="ECO:0007669"/>
    <property type="project" value="UniProtKB-UniRule"/>
</dbReference>
<evidence type="ECO:0000256" key="8">
    <source>
        <dbReference type="ARBA" id="ARBA00022741"/>
    </source>
</evidence>
<comment type="similarity">
    <text evidence="2">Belongs to the protein kinase superfamily. Ser/Thr protein kinase family.</text>
</comment>
<dbReference type="Pfam" id="PF13855">
    <property type="entry name" value="LRR_8"/>
    <property type="match status" value="1"/>
</dbReference>
<dbReference type="Pfam" id="PF00560">
    <property type="entry name" value="LRR_1"/>
    <property type="match status" value="1"/>
</dbReference>
<feature type="region of interest" description="Disordered" evidence="17">
    <location>
        <begin position="623"/>
        <end position="668"/>
    </location>
</feature>
<evidence type="ECO:0000256" key="15">
    <source>
        <dbReference type="ARBA" id="ARBA00023180"/>
    </source>
</evidence>
<dbReference type="InterPro" id="IPR000719">
    <property type="entry name" value="Prot_kinase_dom"/>
</dbReference>
<keyword evidence="11 18" id="KW-1133">Transmembrane helix</keyword>
<keyword evidence="4" id="KW-0808">Transferase</keyword>
<dbReference type="PROSITE" id="PS51450">
    <property type="entry name" value="LRR"/>
    <property type="match status" value="1"/>
</dbReference>
<dbReference type="SMR" id="A0A078FZ99"/>
<evidence type="ECO:0000256" key="13">
    <source>
        <dbReference type="ARBA" id="ARBA00023157"/>
    </source>
</evidence>
<dbReference type="InterPro" id="IPR011009">
    <property type="entry name" value="Kinase-like_dom_sf"/>
</dbReference>
<dbReference type="GO" id="GO:0004675">
    <property type="term" value="F:transmembrane receptor protein serine/threonine kinase activity"/>
    <property type="evidence" value="ECO:0000318"/>
    <property type="project" value="GO_Central"/>
</dbReference>
<dbReference type="PANTHER" id="PTHR47986:SF18">
    <property type="entry name" value="PROTEIN KINASE DOMAIN-CONTAINING PROTEIN"/>
    <property type="match status" value="1"/>
</dbReference>
<evidence type="ECO:0000256" key="4">
    <source>
        <dbReference type="ARBA" id="ARBA00022679"/>
    </source>
</evidence>
<dbReference type="Gene3D" id="3.80.10.10">
    <property type="entry name" value="Ribonuclease Inhibitor"/>
    <property type="match status" value="2"/>
</dbReference>
<protein>
    <submittedName>
        <fullName evidence="20">BnaA06g34670D protein</fullName>
    </submittedName>
</protein>
<dbReference type="FunFam" id="1.10.510.10:FF:000198">
    <property type="entry name" value="receptor protein kinase TMK1"/>
    <property type="match status" value="1"/>
</dbReference>
<dbReference type="SUPFAM" id="SSF52058">
    <property type="entry name" value="L domain-like"/>
    <property type="match status" value="1"/>
</dbReference>
<dbReference type="Gene3D" id="3.30.200.20">
    <property type="entry name" value="Phosphorylase Kinase, domain 1"/>
    <property type="match status" value="1"/>
</dbReference>
<dbReference type="InterPro" id="IPR032675">
    <property type="entry name" value="LRR_dom_sf"/>
</dbReference>
<evidence type="ECO:0000256" key="10">
    <source>
        <dbReference type="ARBA" id="ARBA00022840"/>
    </source>
</evidence>
<accession>A0A078FZ99</accession>
<dbReference type="AlphaFoldDB" id="A0A078FZ99"/>
<keyword evidence="6" id="KW-0732">Signal</keyword>
<evidence type="ECO:0000256" key="5">
    <source>
        <dbReference type="ARBA" id="ARBA00022692"/>
    </source>
</evidence>
<dbReference type="InterPro" id="IPR001611">
    <property type="entry name" value="Leu-rich_rpt"/>
</dbReference>
<dbReference type="FunFam" id="3.80.10.10:FF:000129">
    <property type="entry name" value="Leucine-rich repeat receptor-like kinase"/>
    <property type="match status" value="1"/>
</dbReference>
<keyword evidence="10 16" id="KW-0067">ATP-binding</keyword>
<evidence type="ECO:0000256" key="14">
    <source>
        <dbReference type="ARBA" id="ARBA00023170"/>
    </source>
</evidence>
<evidence type="ECO:0000256" key="16">
    <source>
        <dbReference type="PROSITE-ProRule" id="PRU10141"/>
    </source>
</evidence>
<evidence type="ECO:0000313" key="20">
    <source>
        <dbReference type="EMBL" id="CDY17648.1"/>
    </source>
</evidence>
<evidence type="ECO:0000256" key="11">
    <source>
        <dbReference type="ARBA" id="ARBA00022989"/>
    </source>
</evidence>
<keyword evidence="15" id="KW-0325">Glycoprotein</keyword>
<evidence type="ECO:0000256" key="17">
    <source>
        <dbReference type="SAM" id="MobiDB-lite"/>
    </source>
</evidence>
<dbReference type="InterPro" id="IPR008271">
    <property type="entry name" value="Ser/Thr_kinase_AS"/>
</dbReference>
<dbReference type="PROSITE" id="PS00108">
    <property type="entry name" value="PROTEIN_KINASE_ST"/>
    <property type="match status" value="1"/>
</dbReference>
<dbReference type="Gramene" id="CDY17648">
    <property type="protein sequence ID" value="CDY17648"/>
    <property type="gene ID" value="GSBRNA2T00001862001"/>
</dbReference>
<dbReference type="InterPro" id="IPR052422">
    <property type="entry name" value="Auxin_Ser/Thr_Kinase"/>
</dbReference>
<evidence type="ECO:0000256" key="7">
    <source>
        <dbReference type="ARBA" id="ARBA00022737"/>
    </source>
</evidence>
<dbReference type="PROSITE" id="PS50011">
    <property type="entry name" value="PROTEIN_KINASE_DOM"/>
    <property type="match status" value="1"/>
</dbReference>
<evidence type="ECO:0000256" key="9">
    <source>
        <dbReference type="ARBA" id="ARBA00022777"/>
    </source>
</evidence>
<evidence type="ECO:0000256" key="1">
    <source>
        <dbReference type="ARBA" id="ARBA00004167"/>
    </source>
</evidence>
<dbReference type="Proteomes" id="UP000028999">
    <property type="component" value="Unassembled WGS sequence"/>
</dbReference>
<comment type="subcellular location">
    <subcellularLocation>
        <location evidence="1">Membrane</location>
        <topology evidence="1">Single-pass membrane protein</topology>
    </subcellularLocation>
</comment>
<organism evidence="20 21">
    <name type="scientific">Brassica napus</name>
    <name type="common">Rape</name>
    <dbReference type="NCBI Taxonomy" id="3708"/>
    <lineage>
        <taxon>Eukaryota</taxon>
        <taxon>Viridiplantae</taxon>
        <taxon>Streptophyta</taxon>
        <taxon>Embryophyta</taxon>
        <taxon>Tracheophyta</taxon>
        <taxon>Spermatophyta</taxon>
        <taxon>Magnoliopsida</taxon>
        <taxon>eudicotyledons</taxon>
        <taxon>Gunneridae</taxon>
        <taxon>Pentapetalae</taxon>
        <taxon>rosids</taxon>
        <taxon>malvids</taxon>
        <taxon>Brassicales</taxon>
        <taxon>Brassicaceae</taxon>
        <taxon>Brassiceae</taxon>
        <taxon>Brassica</taxon>
    </lineage>
</organism>
<keyword evidence="7" id="KW-0677">Repeat</keyword>
<name>A0A078FZ99_BRANA</name>
<keyword evidence="8 16" id="KW-0547">Nucleotide-binding</keyword>
<sequence>MNSLQEVYLDNNPFPSWEIPETVKEATSLKNLSLINCNVTGNAFSGPIPDLSGLQSLRLFNVRENQLTGVVPPSFTGLKSLTVVNLTNNYFQGASPLFDKSLAWDYLLWDFAKLVSLETINLSNNKLSGSIPKELATLPKLRMLDVSNNDFYGGVPKFREGVNVVTTGNLNIDKDGPVSPSSGGGSDSGSGNESSKKSSSVKIIVPVVGGVVGALCLVGLGVCLYAKKRRRPAKVQSPNTNMVIHPHHSGDSDAIKLTVAASSLNNGGGGGTESSYSHSGSANSDIHVVESGNLVISIQVLRSVTNNFSEENILGRGGFGVVYKGELHDGTKIAVKRMESSVVSDKGLAEFKSEITVLTKMRHRHLVALLGYCLDGNERLLVYEYMPQGTLSQHLFHWKEEERKPLDWTRRLAIALDVARGVEYLHTLAHQSFIHRDLKPSNILLGDDMRAKVSDFGLVRLAPEGKYSIETRVAGTFGYLAPEYAVTGRVTTKVDIFSLGVILMELITGRKALDETQPEDSVHLVTWFRRVAASKEKDENAFKNAIDPNIKLDEETLASVEKVWELAGHCCAREPYQRPDMSHIVNVLSSLTVQWKPTEVDPDDLYGIDYDLPLPQAVKKWQASEGLSQTGDDSGSSSSVYGSKDNTQTSIPTRPSGFADSFTSVDGR</sequence>
<dbReference type="SMART" id="SM00220">
    <property type="entry name" value="S_TKc"/>
    <property type="match status" value="1"/>
</dbReference>
<dbReference type="Gene3D" id="1.10.510.10">
    <property type="entry name" value="Transferase(Phosphotransferase) domain 1"/>
    <property type="match status" value="1"/>
</dbReference>
<keyword evidence="9" id="KW-0418">Kinase</keyword>
<dbReference type="InterPro" id="IPR017441">
    <property type="entry name" value="Protein_kinase_ATP_BS"/>
</dbReference>
<evidence type="ECO:0000256" key="2">
    <source>
        <dbReference type="ARBA" id="ARBA00008684"/>
    </source>
</evidence>
<dbReference type="GO" id="GO:0016020">
    <property type="term" value="C:membrane"/>
    <property type="evidence" value="ECO:0007669"/>
    <property type="project" value="UniProtKB-SubCell"/>
</dbReference>
<dbReference type="SUPFAM" id="SSF56112">
    <property type="entry name" value="Protein kinase-like (PK-like)"/>
    <property type="match status" value="1"/>
</dbReference>
<keyword evidence="3" id="KW-0433">Leucine-rich repeat</keyword>
<feature type="region of interest" description="Disordered" evidence="17">
    <location>
        <begin position="169"/>
        <end position="196"/>
    </location>
</feature>
<feature type="domain" description="Protein kinase" evidence="19">
    <location>
        <begin position="308"/>
        <end position="591"/>
    </location>
</feature>
<reference evidence="20 21" key="1">
    <citation type="journal article" date="2014" name="Science">
        <title>Plant genetics. Early allopolyploid evolution in the post-Neolithic Brassica napus oilseed genome.</title>
        <authorList>
            <person name="Chalhoub B."/>
            <person name="Denoeud F."/>
            <person name="Liu S."/>
            <person name="Parkin I.A."/>
            <person name="Tang H."/>
            <person name="Wang X."/>
            <person name="Chiquet J."/>
            <person name="Belcram H."/>
            <person name="Tong C."/>
            <person name="Samans B."/>
            <person name="Correa M."/>
            <person name="Da Silva C."/>
            <person name="Just J."/>
            <person name="Falentin C."/>
            <person name="Koh C.S."/>
            <person name="Le Clainche I."/>
            <person name="Bernard M."/>
            <person name="Bento P."/>
            <person name="Noel B."/>
            <person name="Labadie K."/>
            <person name="Alberti A."/>
            <person name="Charles M."/>
            <person name="Arnaud D."/>
            <person name="Guo H."/>
            <person name="Daviaud C."/>
            <person name="Alamery S."/>
            <person name="Jabbari K."/>
            <person name="Zhao M."/>
            <person name="Edger P.P."/>
            <person name="Chelaifa H."/>
            <person name="Tack D."/>
            <person name="Lassalle G."/>
            <person name="Mestiri I."/>
            <person name="Schnel N."/>
            <person name="Le Paslier M.C."/>
            <person name="Fan G."/>
            <person name="Renault V."/>
            <person name="Bayer P.E."/>
            <person name="Golicz A.A."/>
            <person name="Manoli S."/>
            <person name="Lee T.H."/>
            <person name="Thi V.H."/>
            <person name="Chalabi S."/>
            <person name="Hu Q."/>
            <person name="Fan C."/>
            <person name="Tollenaere R."/>
            <person name="Lu Y."/>
            <person name="Battail C."/>
            <person name="Shen J."/>
            <person name="Sidebottom C.H."/>
            <person name="Wang X."/>
            <person name="Canaguier A."/>
            <person name="Chauveau A."/>
            <person name="Berard A."/>
            <person name="Deniot G."/>
            <person name="Guan M."/>
            <person name="Liu Z."/>
            <person name="Sun F."/>
            <person name="Lim Y.P."/>
            <person name="Lyons E."/>
            <person name="Town C.D."/>
            <person name="Bancroft I."/>
            <person name="Wang X."/>
            <person name="Meng J."/>
            <person name="Ma J."/>
            <person name="Pires J.C."/>
            <person name="King G.J."/>
            <person name="Brunel D."/>
            <person name="Delourme R."/>
            <person name="Renard M."/>
            <person name="Aury J.M."/>
            <person name="Adams K.L."/>
            <person name="Batley J."/>
            <person name="Snowdon R.J."/>
            <person name="Tost J."/>
            <person name="Edwards D."/>
            <person name="Zhou Y."/>
            <person name="Hua W."/>
            <person name="Sharpe A.G."/>
            <person name="Paterson A.H."/>
            <person name="Guan C."/>
            <person name="Wincker P."/>
        </authorList>
    </citation>
    <scope>NUCLEOTIDE SEQUENCE [LARGE SCALE GENOMIC DNA]</scope>
    <source>
        <strain evidence="21">cv. Darmor-bzh</strain>
    </source>
</reference>
<keyword evidence="13" id="KW-1015">Disulfide bond</keyword>
<evidence type="ECO:0000259" key="19">
    <source>
        <dbReference type="PROSITE" id="PS50011"/>
    </source>
</evidence>
<keyword evidence="12 18" id="KW-0472">Membrane</keyword>
<proteinExistence type="inferred from homology"/>
<gene>
    <name evidence="20" type="primary">BnaA06g34670D</name>
    <name evidence="20" type="ORF">GSBRNA2T00001862001</name>
</gene>
<evidence type="ECO:0000256" key="18">
    <source>
        <dbReference type="SAM" id="Phobius"/>
    </source>
</evidence>
<dbReference type="PANTHER" id="PTHR47986">
    <property type="entry name" value="OSJNBA0070M12.3 PROTEIN"/>
    <property type="match status" value="1"/>
</dbReference>
<dbReference type="EMBL" id="LK032076">
    <property type="protein sequence ID" value="CDY17648.1"/>
    <property type="molecule type" value="Genomic_DNA"/>
</dbReference>
<dbReference type="CDD" id="cd14066">
    <property type="entry name" value="STKc_IRAK"/>
    <property type="match status" value="1"/>
</dbReference>
<evidence type="ECO:0000256" key="6">
    <source>
        <dbReference type="ARBA" id="ARBA00022729"/>
    </source>
</evidence>
<dbReference type="FunFam" id="3.30.200.20:FF:000226">
    <property type="entry name" value="receptor protein kinase TMK1"/>
    <property type="match status" value="1"/>
</dbReference>
<feature type="compositionally biased region" description="Low complexity" evidence="17">
    <location>
        <begin position="626"/>
        <end position="645"/>
    </location>
</feature>
<feature type="transmembrane region" description="Helical" evidence="18">
    <location>
        <begin position="203"/>
        <end position="226"/>
    </location>
</feature>
<evidence type="ECO:0000313" key="21">
    <source>
        <dbReference type="Proteomes" id="UP000028999"/>
    </source>
</evidence>
<dbReference type="Pfam" id="PF00069">
    <property type="entry name" value="Pkinase"/>
    <property type="match status" value="1"/>
</dbReference>
<keyword evidence="14" id="KW-0675">Receptor</keyword>
<feature type="binding site" evidence="16">
    <location>
        <position position="336"/>
    </location>
    <ligand>
        <name>ATP</name>
        <dbReference type="ChEBI" id="CHEBI:30616"/>
    </ligand>
</feature>
<dbReference type="GO" id="GO:0007165">
    <property type="term" value="P:signal transduction"/>
    <property type="evidence" value="ECO:0000318"/>
    <property type="project" value="GO_Central"/>
</dbReference>
<keyword evidence="21" id="KW-1185">Reference proteome</keyword>
<evidence type="ECO:0000256" key="12">
    <source>
        <dbReference type="ARBA" id="ARBA00023136"/>
    </source>
</evidence>
<dbReference type="PaxDb" id="3708-A0A078FZ99"/>
<evidence type="ECO:0000256" key="3">
    <source>
        <dbReference type="ARBA" id="ARBA00022614"/>
    </source>
</evidence>